<organism evidence="1">
    <name type="scientific">Capitella teleta</name>
    <name type="common">Polychaete worm</name>
    <dbReference type="NCBI Taxonomy" id="283909"/>
    <lineage>
        <taxon>Eukaryota</taxon>
        <taxon>Metazoa</taxon>
        <taxon>Spiralia</taxon>
        <taxon>Lophotrochozoa</taxon>
        <taxon>Annelida</taxon>
        <taxon>Polychaeta</taxon>
        <taxon>Sedentaria</taxon>
        <taxon>Scolecida</taxon>
        <taxon>Capitellidae</taxon>
        <taxon>Capitella</taxon>
    </lineage>
</organism>
<dbReference type="AlphaFoldDB" id="R7U207"/>
<protein>
    <submittedName>
        <fullName evidence="1 2">Uncharacterized protein</fullName>
    </submittedName>
</protein>
<accession>R7U207</accession>
<evidence type="ECO:0000313" key="1">
    <source>
        <dbReference type="EMBL" id="ELU00020.1"/>
    </source>
</evidence>
<dbReference type="Proteomes" id="UP000014760">
    <property type="component" value="Unassembled WGS sequence"/>
</dbReference>
<dbReference type="HOGENOM" id="CLU_970589_0_0_1"/>
<sequence>MLCNSDHVHLTDQGLKKFTRHMGLKVCDKEVASVLLLPDAEPANVVRKQQVGTTYKNQHAKIFSVIYEDVTTTYGKLYQTSFEADLISCAILRAFPATTESISVMMMQLLTKRCRRWGRKSLKEASLCLRKTYSDRRQFVAVDSSSVSAIKEKYPILCSVHEMINEFEWIVIIDDVEQLLKTKMEEFAPKIFTLKKPKGKQSGNQLYLKALSEVEAGSASDNCELCLALLMLPCALQDDLGVILKNSVCSSTLTPYILIECKDTALFCGNTFTYMLTGSSFAPLRIS</sequence>
<name>R7U207_CAPTE</name>
<keyword evidence="3" id="KW-1185">Reference proteome</keyword>
<evidence type="ECO:0000313" key="3">
    <source>
        <dbReference type="Proteomes" id="UP000014760"/>
    </source>
</evidence>
<proteinExistence type="predicted"/>
<dbReference type="EMBL" id="AMQN01009823">
    <property type="status" value="NOT_ANNOTATED_CDS"/>
    <property type="molecule type" value="Genomic_DNA"/>
</dbReference>
<reference evidence="1 3" key="2">
    <citation type="journal article" date="2013" name="Nature">
        <title>Insights into bilaterian evolution from three spiralian genomes.</title>
        <authorList>
            <person name="Simakov O."/>
            <person name="Marletaz F."/>
            <person name="Cho S.J."/>
            <person name="Edsinger-Gonzales E."/>
            <person name="Havlak P."/>
            <person name="Hellsten U."/>
            <person name="Kuo D.H."/>
            <person name="Larsson T."/>
            <person name="Lv J."/>
            <person name="Arendt D."/>
            <person name="Savage R."/>
            <person name="Osoegawa K."/>
            <person name="de Jong P."/>
            <person name="Grimwood J."/>
            <person name="Chapman J.A."/>
            <person name="Shapiro H."/>
            <person name="Aerts A."/>
            <person name="Otillar R.P."/>
            <person name="Terry A.Y."/>
            <person name="Boore J.L."/>
            <person name="Grigoriev I.V."/>
            <person name="Lindberg D.R."/>
            <person name="Seaver E.C."/>
            <person name="Weisblat D.A."/>
            <person name="Putnam N.H."/>
            <person name="Rokhsar D.S."/>
        </authorList>
    </citation>
    <scope>NUCLEOTIDE SEQUENCE</scope>
    <source>
        <strain evidence="1 3">I ESC-2004</strain>
    </source>
</reference>
<dbReference type="EMBL" id="KB306280">
    <property type="protein sequence ID" value="ELU00020.1"/>
    <property type="molecule type" value="Genomic_DNA"/>
</dbReference>
<dbReference type="EnsemblMetazoa" id="CapteT206565">
    <property type="protein sequence ID" value="CapteP206565"/>
    <property type="gene ID" value="CapteG206565"/>
</dbReference>
<evidence type="ECO:0000313" key="2">
    <source>
        <dbReference type="EnsemblMetazoa" id="CapteP206565"/>
    </source>
</evidence>
<reference evidence="3" key="1">
    <citation type="submission" date="2012-12" db="EMBL/GenBank/DDBJ databases">
        <authorList>
            <person name="Hellsten U."/>
            <person name="Grimwood J."/>
            <person name="Chapman J.A."/>
            <person name="Shapiro H."/>
            <person name="Aerts A."/>
            <person name="Otillar R.P."/>
            <person name="Terry A.Y."/>
            <person name="Boore J.L."/>
            <person name="Simakov O."/>
            <person name="Marletaz F."/>
            <person name="Cho S.-J."/>
            <person name="Edsinger-Gonzales E."/>
            <person name="Havlak P."/>
            <person name="Kuo D.-H."/>
            <person name="Larsson T."/>
            <person name="Lv J."/>
            <person name="Arendt D."/>
            <person name="Savage R."/>
            <person name="Osoegawa K."/>
            <person name="de Jong P."/>
            <person name="Lindberg D.R."/>
            <person name="Seaver E.C."/>
            <person name="Weisblat D.A."/>
            <person name="Putnam N.H."/>
            <person name="Grigoriev I.V."/>
            <person name="Rokhsar D.S."/>
        </authorList>
    </citation>
    <scope>NUCLEOTIDE SEQUENCE</scope>
    <source>
        <strain evidence="3">I ESC-2004</strain>
    </source>
</reference>
<reference evidence="2" key="3">
    <citation type="submission" date="2015-06" db="UniProtKB">
        <authorList>
            <consortium name="EnsemblMetazoa"/>
        </authorList>
    </citation>
    <scope>IDENTIFICATION</scope>
</reference>
<gene>
    <name evidence="1" type="ORF">CAPTEDRAFT_206565</name>
</gene>